<feature type="binding site" evidence="6">
    <location>
        <position position="162"/>
    </location>
    <ligand>
        <name>substrate</name>
    </ligand>
</feature>
<comment type="catalytic activity">
    <reaction evidence="1">
        <text>a monocarboxylic acid amide + H2O = a monocarboxylate + NH4(+)</text>
        <dbReference type="Rhea" id="RHEA:12020"/>
        <dbReference type="ChEBI" id="CHEBI:15377"/>
        <dbReference type="ChEBI" id="CHEBI:28938"/>
        <dbReference type="ChEBI" id="CHEBI:35757"/>
        <dbReference type="ChEBI" id="CHEBI:83628"/>
        <dbReference type="EC" id="3.5.1.4"/>
    </reaction>
</comment>
<feature type="binding site" evidence="6">
    <location>
        <position position="188"/>
    </location>
    <ligand>
        <name>substrate</name>
    </ligand>
</feature>
<gene>
    <name evidence="8" type="ORF">L207DRAFT_514210</name>
</gene>
<feature type="active site" description="Acyl-ester intermediate" evidence="5">
    <location>
        <position position="212"/>
    </location>
</feature>
<dbReference type="AlphaFoldDB" id="A0A2J6RIE5"/>
<name>A0A2J6RIE5_HYAVF</name>
<dbReference type="GO" id="GO:0004040">
    <property type="term" value="F:amidase activity"/>
    <property type="evidence" value="ECO:0007669"/>
    <property type="project" value="UniProtKB-EC"/>
</dbReference>
<dbReference type="PANTHER" id="PTHR46072:SF10">
    <property type="entry name" value="ACETAMIDASE"/>
    <property type="match status" value="1"/>
</dbReference>
<dbReference type="InterPro" id="IPR023631">
    <property type="entry name" value="Amidase_dom"/>
</dbReference>
<evidence type="ECO:0000259" key="7">
    <source>
        <dbReference type="Pfam" id="PF01425"/>
    </source>
</evidence>
<dbReference type="Proteomes" id="UP000235786">
    <property type="component" value="Unassembled WGS sequence"/>
</dbReference>
<evidence type="ECO:0000256" key="4">
    <source>
        <dbReference type="ARBA" id="ARBA00022801"/>
    </source>
</evidence>
<dbReference type="FunFam" id="3.90.1300.10:FF:000003">
    <property type="entry name" value="Amidase signature enzyme"/>
    <property type="match status" value="1"/>
</dbReference>
<accession>A0A2J6RIE5</accession>
<feature type="active site" description="Charge relay system" evidence="5">
    <location>
        <position position="188"/>
    </location>
</feature>
<dbReference type="PIRSF" id="PIRSF001221">
    <property type="entry name" value="Amidase_fungi"/>
    <property type="match status" value="1"/>
</dbReference>
<dbReference type="Gene3D" id="3.90.1300.10">
    <property type="entry name" value="Amidase signature (AS) domain"/>
    <property type="match status" value="1"/>
</dbReference>
<keyword evidence="9" id="KW-1185">Reference proteome</keyword>
<comment type="similarity">
    <text evidence="2">Belongs to the amidase family.</text>
</comment>
<organism evidence="8 9">
    <name type="scientific">Hyaloscypha variabilis (strain UAMH 11265 / GT02V1 / F)</name>
    <name type="common">Meliniomyces variabilis</name>
    <dbReference type="NCBI Taxonomy" id="1149755"/>
    <lineage>
        <taxon>Eukaryota</taxon>
        <taxon>Fungi</taxon>
        <taxon>Dikarya</taxon>
        <taxon>Ascomycota</taxon>
        <taxon>Pezizomycotina</taxon>
        <taxon>Leotiomycetes</taxon>
        <taxon>Helotiales</taxon>
        <taxon>Hyaloscyphaceae</taxon>
        <taxon>Hyaloscypha</taxon>
        <taxon>Hyaloscypha variabilis</taxon>
    </lineage>
</organism>
<evidence type="ECO:0000256" key="6">
    <source>
        <dbReference type="PIRSR" id="PIRSR001221-2"/>
    </source>
</evidence>
<dbReference type="OrthoDB" id="6428749at2759"/>
<protein>
    <recommendedName>
        <fullName evidence="3">amidase</fullName>
        <ecNumber evidence="3">3.5.1.4</ecNumber>
    </recommendedName>
</protein>
<dbReference type="PANTHER" id="PTHR46072">
    <property type="entry name" value="AMIDASE-RELATED-RELATED"/>
    <property type="match status" value="1"/>
</dbReference>
<dbReference type="SUPFAM" id="SSF75304">
    <property type="entry name" value="Amidase signature (AS) enzymes"/>
    <property type="match status" value="1"/>
</dbReference>
<feature type="binding site" evidence="6">
    <location>
        <begin position="209"/>
        <end position="212"/>
    </location>
    <ligand>
        <name>substrate</name>
    </ligand>
</feature>
<feature type="domain" description="Amidase" evidence="7">
    <location>
        <begin position="63"/>
        <end position="542"/>
    </location>
</feature>
<feature type="active site" description="Charge relay system" evidence="5">
    <location>
        <position position="113"/>
    </location>
</feature>
<evidence type="ECO:0000256" key="1">
    <source>
        <dbReference type="ARBA" id="ARBA00001311"/>
    </source>
</evidence>
<proteinExistence type="inferred from homology"/>
<keyword evidence="4" id="KW-0378">Hydrolase</keyword>
<evidence type="ECO:0000256" key="3">
    <source>
        <dbReference type="ARBA" id="ARBA00012922"/>
    </source>
</evidence>
<sequence>MVYPLDYFQHRRDCKFKQAERAQRIQDLTSYHGAFTSSERDVLSKPIEQLVQDVHKQALQPIDILRAYGKAALKAHAKTNCLTEIMIPTAEKWTTDGSINLKGPLAGIPISLKDSIVVGGYDTSVGYSRNVGNKGEKDGTMVRILKDAGAIPYVKTNLPITLLSFESTNDVWGRCTNPHNNKYSPGGSTGGEAALLAAGGGRIGIGSDVAGSVRAPAHFSGIYSLRCSTGRWPKMGMVTSMPGQEGIPSVFSPMTRTLGDLSYFTKSMIGMKPWKYDHSVHPIPWRGDVATEFKEKKKYRVGVLRTDGVVDPSPACARAVDEVVAALQKEGHEIIDVNPPAPYEALVIASQLLNADGCKTFKSFFRTGEWEDAGAEQMSFLMGLPSPFKYVYYLWVKYVRRDEIWAGLIKDWKEKSAYEQWKWVAKREAYKAKFHDWWEQEAKIDFMLTPPNATPAVPHDGMRDAVSSCGYTFLFNLLDYTCGIMPITHVDKALDQLPSDFSIKKLNGVAQGAYKLYDATAMHGLPVAVQVVGQRLEEEKVLAVMQRIEDALGDEKYRLLEID</sequence>
<reference evidence="8 9" key="1">
    <citation type="submission" date="2016-04" db="EMBL/GenBank/DDBJ databases">
        <title>A degradative enzymes factory behind the ericoid mycorrhizal symbiosis.</title>
        <authorList>
            <consortium name="DOE Joint Genome Institute"/>
            <person name="Martino E."/>
            <person name="Morin E."/>
            <person name="Grelet G."/>
            <person name="Kuo A."/>
            <person name="Kohler A."/>
            <person name="Daghino S."/>
            <person name="Barry K."/>
            <person name="Choi C."/>
            <person name="Cichocki N."/>
            <person name="Clum A."/>
            <person name="Copeland A."/>
            <person name="Hainaut M."/>
            <person name="Haridas S."/>
            <person name="Labutti K."/>
            <person name="Lindquist E."/>
            <person name="Lipzen A."/>
            <person name="Khouja H.-R."/>
            <person name="Murat C."/>
            <person name="Ohm R."/>
            <person name="Olson A."/>
            <person name="Spatafora J."/>
            <person name="Veneault-Fourrey C."/>
            <person name="Henrissat B."/>
            <person name="Grigoriev I."/>
            <person name="Martin F."/>
            <person name="Perotto S."/>
        </authorList>
    </citation>
    <scope>NUCLEOTIDE SEQUENCE [LARGE SCALE GENOMIC DNA]</scope>
    <source>
        <strain evidence="8 9">F</strain>
    </source>
</reference>
<dbReference type="InterPro" id="IPR036928">
    <property type="entry name" value="AS_sf"/>
</dbReference>
<evidence type="ECO:0000313" key="9">
    <source>
        <dbReference type="Proteomes" id="UP000235786"/>
    </source>
</evidence>
<evidence type="ECO:0000256" key="2">
    <source>
        <dbReference type="ARBA" id="ARBA00009199"/>
    </source>
</evidence>
<dbReference type="EMBL" id="KZ613948">
    <property type="protein sequence ID" value="PMD38292.1"/>
    <property type="molecule type" value="Genomic_DNA"/>
</dbReference>
<dbReference type="Pfam" id="PF01425">
    <property type="entry name" value="Amidase"/>
    <property type="match status" value="1"/>
</dbReference>
<evidence type="ECO:0000256" key="5">
    <source>
        <dbReference type="PIRSR" id="PIRSR001221-1"/>
    </source>
</evidence>
<dbReference type="STRING" id="1149755.A0A2J6RIE5"/>
<dbReference type="EC" id="3.5.1.4" evidence="3"/>
<evidence type="ECO:0000313" key="8">
    <source>
        <dbReference type="EMBL" id="PMD38292.1"/>
    </source>
</evidence>